<dbReference type="EC" id="2.3.2.2" evidence="1"/>
<keyword evidence="1" id="KW-0808">Transferase</keyword>
<dbReference type="InterPro" id="IPR043137">
    <property type="entry name" value="GGT_ssub_C"/>
</dbReference>
<dbReference type="InterPro" id="IPR029055">
    <property type="entry name" value="Ntn_hydrolases_N"/>
</dbReference>
<evidence type="ECO:0000313" key="2">
    <source>
        <dbReference type="Proteomes" id="UP001205843"/>
    </source>
</evidence>
<dbReference type="RefSeq" id="WP_253477921.1">
    <property type="nucleotide sequence ID" value="NZ_JALJXV010000005.1"/>
</dbReference>
<comment type="caution">
    <text evidence="1">The sequence shown here is derived from an EMBL/GenBank/DDBJ whole genome shotgun (WGS) entry which is preliminary data.</text>
</comment>
<proteinExistence type="predicted"/>
<dbReference type="PANTHER" id="PTHR43881:SF5">
    <property type="entry name" value="GAMMA-GLUTAMYLTRANSPEPTIDASE"/>
    <property type="match status" value="1"/>
</dbReference>
<keyword evidence="2" id="KW-1185">Reference proteome</keyword>
<dbReference type="InterPro" id="IPR052896">
    <property type="entry name" value="GGT-like_enzyme"/>
</dbReference>
<evidence type="ECO:0000313" key="1">
    <source>
        <dbReference type="EMBL" id="MCP1675053.1"/>
    </source>
</evidence>
<dbReference type="Gene3D" id="3.60.20.40">
    <property type="match status" value="1"/>
</dbReference>
<dbReference type="Gene3D" id="1.10.246.130">
    <property type="match status" value="1"/>
</dbReference>
<dbReference type="InterPro" id="IPR043138">
    <property type="entry name" value="GGT_lsub"/>
</dbReference>
<dbReference type="GO" id="GO:0103068">
    <property type="term" value="F:leukotriene C4 gamma-glutamyl transferase activity"/>
    <property type="evidence" value="ECO:0007669"/>
    <property type="project" value="UniProtKB-EC"/>
</dbReference>
<reference evidence="1" key="1">
    <citation type="submission" date="2022-03" db="EMBL/GenBank/DDBJ databases">
        <title>Genomic Encyclopedia of Type Strains, Phase III (KMG-III): the genomes of soil and plant-associated and newly described type strains.</title>
        <authorList>
            <person name="Whitman W."/>
        </authorList>
    </citation>
    <scope>NUCLEOTIDE SEQUENCE</scope>
    <source>
        <strain evidence="1">ANL 6-2</strain>
    </source>
</reference>
<keyword evidence="1" id="KW-0378">Hydrolase</keyword>
<gene>
    <name evidence="1" type="ORF">J2T57_002201</name>
</gene>
<organism evidence="1 2">
    <name type="scientific">Natronocella acetinitrilica</name>
    <dbReference type="NCBI Taxonomy" id="414046"/>
    <lineage>
        <taxon>Bacteria</taxon>
        <taxon>Pseudomonadati</taxon>
        <taxon>Pseudomonadota</taxon>
        <taxon>Gammaproteobacteria</taxon>
        <taxon>Chromatiales</taxon>
        <taxon>Ectothiorhodospiraceae</taxon>
        <taxon>Natronocella</taxon>
    </lineage>
</organism>
<protein>
    <submittedName>
        <fullName evidence="1">Gamma-glutamyltranspeptidase/glutathione hydrolase</fullName>
        <ecNumber evidence="1">2.3.2.2</ecNumber>
        <ecNumber evidence="1">3.4.19.13</ecNumber>
    </submittedName>
</protein>
<sequence length="535" mass="56503">MKANTQPLRAAVVAPHHLAAEAGAGVLGEGGNALEAMVAAAASIAVVYPHMNSIGGDGFWLIQEPGRPPLGIDASGVAAALATPAWYRERGETGRIPHRGGLAANTVAGTIAGWSEALDHSRWRWGGTMPLSRLLAPAIAHAGSGITVTRSQAETLSGKQDELVGRPEFDETFLIDGRLPEAGDHYVQSHLADVLRRLVNAGLDDFYRGEIATMLAAGLEAAGSPLRLSDLQNYRAHCVRPLVLDTAVGALQNMPPPTQGLASILILGLYQQISAAHPHKPETLEYLHALVESTKLAFRVRDRVVTDPSRLPEDPMDILQAERVAAMAREFDPQQAAPWPPSRGAGDTVWLGAVDAQGRSVSFIQSTYHEFGSGIVAPGSGVVWQNRGCSFDLDETALNALGPGRRPFHTLNPAIAQLGDGRTVVYGTMGGEGQPQTQAAIFTRAILHGYTPEQAVAAPRWLLGRTWGSGTDSLKIEDDMPAEVIDGMRRLGHLVDVVPACNSMMGHAGMLILDADGGIIGASDPRCDGAVAGVN</sequence>
<dbReference type="SUPFAM" id="SSF56235">
    <property type="entry name" value="N-terminal nucleophile aminohydrolases (Ntn hydrolases)"/>
    <property type="match status" value="1"/>
</dbReference>
<name>A0AAE3G4K4_9GAMM</name>
<dbReference type="AlphaFoldDB" id="A0AAE3G4K4"/>
<dbReference type="Proteomes" id="UP001205843">
    <property type="component" value="Unassembled WGS sequence"/>
</dbReference>
<dbReference type="GO" id="GO:0036374">
    <property type="term" value="F:glutathione hydrolase activity"/>
    <property type="evidence" value="ECO:0007669"/>
    <property type="project" value="UniProtKB-EC"/>
</dbReference>
<keyword evidence="1" id="KW-0012">Acyltransferase</keyword>
<dbReference type="Pfam" id="PF01019">
    <property type="entry name" value="G_glu_transpept"/>
    <property type="match status" value="1"/>
</dbReference>
<dbReference type="PANTHER" id="PTHR43881">
    <property type="entry name" value="GAMMA-GLUTAMYLTRANSPEPTIDASE (AFU_ORTHOLOGUE AFUA_4G13580)"/>
    <property type="match status" value="1"/>
</dbReference>
<dbReference type="PRINTS" id="PR01210">
    <property type="entry name" value="GGTRANSPTASE"/>
</dbReference>
<accession>A0AAE3G4K4</accession>
<dbReference type="EMBL" id="JALJXV010000005">
    <property type="protein sequence ID" value="MCP1675053.1"/>
    <property type="molecule type" value="Genomic_DNA"/>
</dbReference>
<dbReference type="EC" id="3.4.19.13" evidence="1"/>